<accession>A0ABX2ET36</accession>
<evidence type="ECO:0000256" key="2">
    <source>
        <dbReference type="SAM" id="SignalP"/>
    </source>
</evidence>
<gene>
    <name evidence="3" type="ORF">HLB44_32940</name>
</gene>
<proteinExistence type="predicted"/>
<evidence type="ECO:0000313" key="3">
    <source>
        <dbReference type="EMBL" id="NRF71803.1"/>
    </source>
</evidence>
<feature type="region of interest" description="Disordered" evidence="1">
    <location>
        <begin position="70"/>
        <end position="99"/>
    </location>
</feature>
<dbReference type="Proteomes" id="UP000737171">
    <property type="component" value="Unassembled WGS sequence"/>
</dbReference>
<keyword evidence="2" id="KW-0732">Signal</keyword>
<protein>
    <submittedName>
        <fullName evidence="3">Uncharacterized protein</fullName>
    </submittedName>
</protein>
<keyword evidence="4" id="KW-1185">Reference proteome</keyword>
<dbReference type="PROSITE" id="PS51257">
    <property type="entry name" value="PROKAR_LIPOPROTEIN"/>
    <property type="match status" value="1"/>
</dbReference>
<evidence type="ECO:0000313" key="4">
    <source>
        <dbReference type="Proteomes" id="UP000737171"/>
    </source>
</evidence>
<organism evidence="3 4">
    <name type="scientific">Pseudaquabacterium terrae</name>
    <dbReference type="NCBI Taxonomy" id="2732868"/>
    <lineage>
        <taxon>Bacteria</taxon>
        <taxon>Pseudomonadati</taxon>
        <taxon>Pseudomonadota</taxon>
        <taxon>Betaproteobacteria</taxon>
        <taxon>Burkholderiales</taxon>
        <taxon>Sphaerotilaceae</taxon>
        <taxon>Pseudaquabacterium</taxon>
    </lineage>
</organism>
<evidence type="ECO:0000256" key="1">
    <source>
        <dbReference type="SAM" id="MobiDB-lite"/>
    </source>
</evidence>
<feature type="chain" id="PRO_5045107164" evidence="2">
    <location>
        <begin position="18"/>
        <end position="113"/>
    </location>
</feature>
<sequence length="113" mass="11296">MRTGALLVAAAAITAMAGCGDPKHEPVKLIAAPRAPQTAPAPMPQALAPPAVAAPASAAAVSPVAARNAATTPTVRPGFVEHSAGPRVFQPGEPTGNDSFRRAFAQRAASKPQ</sequence>
<comment type="caution">
    <text evidence="3">The sequence shown here is derived from an EMBL/GenBank/DDBJ whole genome shotgun (WGS) entry which is preliminary data.</text>
</comment>
<reference evidence="3 4" key="1">
    <citation type="submission" date="2020-05" db="EMBL/GenBank/DDBJ databases">
        <title>Aquincola sp. isolate from soil.</title>
        <authorList>
            <person name="Han J."/>
            <person name="Kim D.-U."/>
        </authorList>
    </citation>
    <scope>NUCLEOTIDE SEQUENCE [LARGE SCALE GENOMIC DNA]</scope>
    <source>
        <strain evidence="3 4">S2</strain>
    </source>
</reference>
<name>A0ABX2ET36_9BURK</name>
<dbReference type="EMBL" id="JABRWJ010000014">
    <property type="protein sequence ID" value="NRF71803.1"/>
    <property type="molecule type" value="Genomic_DNA"/>
</dbReference>
<dbReference type="RefSeq" id="WP_173133762.1">
    <property type="nucleotide sequence ID" value="NZ_JABRWJ010000014.1"/>
</dbReference>
<feature type="signal peptide" evidence="2">
    <location>
        <begin position="1"/>
        <end position="17"/>
    </location>
</feature>